<name>A0A8J5MXJ8_HOMAM</name>
<keyword evidence="3" id="KW-1185">Reference proteome</keyword>
<evidence type="ECO:0000313" key="2">
    <source>
        <dbReference type="EMBL" id="KAG7167107.1"/>
    </source>
</evidence>
<dbReference type="Proteomes" id="UP000747542">
    <property type="component" value="Unassembled WGS sequence"/>
</dbReference>
<evidence type="ECO:0000256" key="1">
    <source>
        <dbReference type="SAM" id="MobiDB-lite"/>
    </source>
</evidence>
<gene>
    <name evidence="2" type="ORF">Hamer_G005443</name>
</gene>
<dbReference type="AlphaFoldDB" id="A0A8J5MXJ8"/>
<feature type="region of interest" description="Disordered" evidence="1">
    <location>
        <begin position="108"/>
        <end position="162"/>
    </location>
</feature>
<feature type="region of interest" description="Disordered" evidence="1">
    <location>
        <begin position="36"/>
        <end position="87"/>
    </location>
</feature>
<protein>
    <submittedName>
        <fullName evidence="2">Uncharacterized protein</fullName>
    </submittedName>
</protein>
<comment type="caution">
    <text evidence="2">The sequence shown here is derived from an EMBL/GenBank/DDBJ whole genome shotgun (WGS) entry which is preliminary data.</text>
</comment>
<sequence length="162" mass="17736">MKSPSTFSGEDECMAMKSVKQIPSCHIYVNVQSPRYADGGSVRPLSPPSNKLPRATAAEVRPGRRPSRKVHTRSIRRGTTVDSRSVTAHGGFWDDTFRAFSTDMAIADEGGYPTPRTTLAKPRRRQLSLVQRSASSSARKATGQSRQIQRETRAETDCAAGV</sequence>
<proteinExistence type="predicted"/>
<reference evidence="2" key="1">
    <citation type="journal article" date="2021" name="Sci. Adv.">
        <title>The American lobster genome reveals insights on longevity, neural, and immune adaptations.</title>
        <authorList>
            <person name="Polinski J.M."/>
            <person name="Zimin A.V."/>
            <person name="Clark K.F."/>
            <person name="Kohn A.B."/>
            <person name="Sadowski N."/>
            <person name="Timp W."/>
            <person name="Ptitsyn A."/>
            <person name="Khanna P."/>
            <person name="Romanova D.Y."/>
            <person name="Williams P."/>
            <person name="Greenwood S.J."/>
            <person name="Moroz L.L."/>
            <person name="Walt D.R."/>
            <person name="Bodnar A.G."/>
        </authorList>
    </citation>
    <scope>NUCLEOTIDE SEQUENCE</scope>
    <source>
        <strain evidence="2">GMGI-L3</strain>
    </source>
</reference>
<evidence type="ECO:0000313" key="3">
    <source>
        <dbReference type="Proteomes" id="UP000747542"/>
    </source>
</evidence>
<dbReference type="EMBL" id="JAHLQT010021845">
    <property type="protein sequence ID" value="KAG7167107.1"/>
    <property type="molecule type" value="Genomic_DNA"/>
</dbReference>
<feature type="compositionally biased region" description="Basic residues" evidence="1">
    <location>
        <begin position="63"/>
        <end position="76"/>
    </location>
</feature>
<accession>A0A8J5MXJ8</accession>
<organism evidence="2 3">
    <name type="scientific">Homarus americanus</name>
    <name type="common">American lobster</name>
    <dbReference type="NCBI Taxonomy" id="6706"/>
    <lineage>
        <taxon>Eukaryota</taxon>
        <taxon>Metazoa</taxon>
        <taxon>Ecdysozoa</taxon>
        <taxon>Arthropoda</taxon>
        <taxon>Crustacea</taxon>
        <taxon>Multicrustacea</taxon>
        <taxon>Malacostraca</taxon>
        <taxon>Eumalacostraca</taxon>
        <taxon>Eucarida</taxon>
        <taxon>Decapoda</taxon>
        <taxon>Pleocyemata</taxon>
        <taxon>Astacidea</taxon>
        <taxon>Nephropoidea</taxon>
        <taxon>Nephropidae</taxon>
        <taxon>Homarus</taxon>
    </lineage>
</organism>
<feature type="compositionally biased region" description="Polar residues" evidence="1">
    <location>
        <begin position="128"/>
        <end position="147"/>
    </location>
</feature>